<feature type="domain" description="Tetrapyrrole methylase" evidence="7">
    <location>
        <begin position="3"/>
        <end position="200"/>
    </location>
</feature>
<dbReference type="Proteomes" id="UP000184089">
    <property type="component" value="Unassembled WGS sequence"/>
</dbReference>
<evidence type="ECO:0000256" key="2">
    <source>
        <dbReference type="ARBA" id="ARBA00022552"/>
    </source>
</evidence>
<dbReference type="PIRSF" id="PIRSF005917">
    <property type="entry name" value="MTase_YraL"/>
    <property type="match status" value="1"/>
</dbReference>
<keyword evidence="1 6" id="KW-0963">Cytoplasm</keyword>
<evidence type="ECO:0000313" key="8">
    <source>
        <dbReference type="EMBL" id="MZL70840.1"/>
    </source>
</evidence>
<dbReference type="GO" id="GO:0070677">
    <property type="term" value="F:rRNA (cytosine-2'-O-)-methyltransferase activity"/>
    <property type="evidence" value="ECO:0007669"/>
    <property type="project" value="UniProtKB-UniRule"/>
</dbReference>
<evidence type="ECO:0000256" key="4">
    <source>
        <dbReference type="ARBA" id="ARBA00022679"/>
    </source>
</evidence>
<dbReference type="Pfam" id="PF00590">
    <property type="entry name" value="TP_methylase"/>
    <property type="match status" value="1"/>
</dbReference>
<dbReference type="InterPro" id="IPR014777">
    <property type="entry name" value="4pyrrole_Mease_sub1"/>
</dbReference>
<accession>A0AAQ1MG05</accession>
<evidence type="ECO:0000313" key="10">
    <source>
        <dbReference type="Proteomes" id="UP000184089"/>
    </source>
</evidence>
<dbReference type="Gene3D" id="3.30.950.10">
    <property type="entry name" value="Methyltransferase, Cobalt-precorrin-4 Transmethylase, Domain 2"/>
    <property type="match status" value="1"/>
</dbReference>
<dbReference type="InterPro" id="IPR000878">
    <property type="entry name" value="4pyrrol_Mease"/>
</dbReference>
<dbReference type="EMBL" id="WWVX01000011">
    <property type="protein sequence ID" value="MZL70840.1"/>
    <property type="molecule type" value="Genomic_DNA"/>
</dbReference>
<dbReference type="InterPro" id="IPR008189">
    <property type="entry name" value="rRNA_ssu_MeTfrase_I"/>
</dbReference>
<dbReference type="Proteomes" id="UP000474718">
    <property type="component" value="Unassembled WGS sequence"/>
</dbReference>
<sequence>MSKLYVVGTPIGNLGDFSPRALEVLQTCDFIAAEDTRVTLKLLNRFGVKKPMVSYYEHNIRARGEEIVGRILAGESCAVVTDAGMPCISDPGEDLVRLCREREVEIEVVPGPSAVIAALAVSGLPTSRFSFEGFLSTTRKNRLAHLEEIRQMRHTLVFYEAPHKLLTTLQDLKEGLGDRRVALCRELTKLHEEVVRTTFSGALEHYADHSPKGEYVLVVEGYTPPRPVQVALEEAVALARRLVEEGQAPTAACKEAARQTGHRKSQIYTALQEGR</sequence>
<organism evidence="9 10">
    <name type="scientific">Bittarella massiliensis</name>
    <name type="common">ex Durand et al. 2017</name>
    <dbReference type="NCBI Taxonomy" id="1720313"/>
    <lineage>
        <taxon>Bacteria</taxon>
        <taxon>Bacillati</taxon>
        <taxon>Bacillota</taxon>
        <taxon>Clostridia</taxon>
        <taxon>Eubacteriales</taxon>
        <taxon>Oscillospiraceae</taxon>
        <taxon>Bittarella (ex Durand et al. 2017)</taxon>
    </lineage>
</organism>
<evidence type="ECO:0000256" key="5">
    <source>
        <dbReference type="ARBA" id="ARBA00022691"/>
    </source>
</evidence>
<dbReference type="Gene3D" id="3.40.1010.10">
    <property type="entry name" value="Cobalt-precorrin-4 Transmethylase, Domain 1"/>
    <property type="match status" value="1"/>
</dbReference>
<dbReference type="InterPro" id="IPR035996">
    <property type="entry name" value="4pyrrol_Methylase_sf"/>
</dbReference>
<reference evidence="8 11" key="3">
    <citation type="journal article" date="2019" name="Nat. Med.">
        <title>A library of human gut bacterial isolates paired with longitudinal multiomics data enables mechanistic microbiome research.</title>
        <authorList>
            <person name="Poyet M."/>
            <person name="Groussin M."/>
            <person name="Gibbons S.M."/>
            <person name="Avila-Pacheco J."/>
            <person name="Jiang X."/>
            <person name="Kearney S.M."/>
            <person name="Perrotta A.R."/>
            <person name="Berdy B."/>
            <person name="Zhao S."/>
            <person name="Lieberman T.D."/>
            <person name="Swanson P.K."/>
            <person name="Smith M."/>
            <person name="Roesemann S."/>
            <person name="Alexander J.E."/>
            <person name="Rich S.A."/>
            <person name="Livny J."/>
            <person name="Vlamakis H."/>
            <person name="Clish C."/>
            <person name="Bullock K."/>
            <person name="Deik A."/>
            <person name="Scott J."/>
            <person name="Pierce K.A."/>
            <person name="Xavier R.J."/>
            <person name="Alm E.J."/>
        </authorList>
    </citation>
    <scope>NUCLEOTIDE SEQUENCE [LARGE SCALE GENOMIC DNA]</scope>
    <source>
        <strain evidence="8 11">BIOML-A2</strain>
    </source>
</reference>
<dbReference type="HAMAP" id="MF_01877">
    <property type="entry name" value="16SrRNA_methyltr_I"/>
    <property type="match status" value="1"/>
</dbReference>
<dbReference type="SUPFAM" id="SSF53790">
    <property type="entry name" value="Tetrapyrrole methylase"/>
    <property type="match status" value="1"/>
</dbReference>
<comment type="catalytic activity">
    <reaction evidence="6">
        <text>cytidine(1402) in 16S rRNA + S-adenosyl-L-methionine = 2'-O-methylcytidine(1402) in 16S rRNA + S-adenosyl-L-homocysteine + H(+)</text>
        <dbReference type="Rhea" id="RHEA:42924"/>
        <dbReference type="Rhea" id="RHEA-COMP:10285"/>
        <dbReference type="Rhea" id="RHEA-COMP:10286"/>
        <dbReference type="ChEBI" id="CHEBI:15378"/>
        <dbReference type="ChEBI" id="CHEBI:57856"/>
        <dbReference type="ChEBI" id="CHEBI:59789"/>
        <dbReference type="ChEBI" id="CHEBI:74495"/>
        <dbReference type="ChEBI" id="CHEBI:82748"/>
        <dbReference type="EC" id="2.1.1.198"/>
    </reaction>
</comment>
<evidence type="ECO:0000256" key="3">
    <source>
        <dbReference type="ARBA" id="ARBA00022603"/>
    </source>
</evidence>
<evidence type="ECO:0000313" key="9">
    <source>
        <dbReference type="EMBL" id="SHG66582.1"/>
    </source>
</evidence>
<dbReference type="InterPro" id="IPR014776">
    <property type="entry name" value="4pyrrole_Mease_sub2"/>
</dbReference>
<dbReference type="GO" id="GO:0005737">
    <property type="term" value="C:cytoplasm"/>
    <property type="evidence" value="ECO:0007669"/>
    <property type="project" value="UniProtKB-SubCell"/>
</dbReference>
<dbReference type="FunFam" id="3.30.950.10:FF:000002">
    <property type="entry name" value="Ribosomal RNA small subunit methyltransferase I"/>
    <property type="match status" value="1"/>
</dbReference>
<keyword evidence="3 6" id="KW-0489">Methyltransferase</keyword>
<name>A0AAQ1MG05_9FIRM</name>
<dbReference type="NCBIfam" id="TIGR00096">
    <property type="entry name" value="16S rRNA (cytidine(1402)-2'-O)-methyltransferase"/>
    <property type="match status" value="1"/>
</dbReference>
<evidence type="ECO:0000256" key="1">
    <source>
        <dbReference type="ARBA" id="ARBA00022490"/>
    </source>
</evidence>
<dbReference type="PANTHER" id="PTHR46111">
    <property type="entry name" value="RIBOSOMAL RNA SMALL SUBUNIT METHYLTRANSFERASE I"/>
    <property type="match status" value="1"/>
</dbReference>
<evidence type="ECO:0000256" key="6">
    <source>
        <dbReference type="HAMAP-Rule" id="MF_01877"/>
    </source>
</evidence>
<comment type="function">
    <text evidence="6">Catalyzes the 2'-O-methylation of the ribose of cytidine 1402 (C1402) in 16S rRNA.</text>
</comment>
<dbReference type="EMBL" id="FQVY01000007">
    <property type="protein sequence ID" value="SHG66582.1"/>
    <property type="molecule type" value="Genomic_DNA"/>
</dbReference>
<keyword evidence="11" id="KW-1185">Reference proteome</keyword>
<evidence type="ECO:0000259" key="7">
    <source>
        <dbReference type="Pfam" id="PF00590"/>
    </source>
</evidence>
<dbReference type="FunFam" id="3.40.1010.10:FF:000007">
    <property type="entry name" value="Ribosomal RNA small subunit methyltransferase I"/>
    <property type="match status" value="1"/>
</dbReference>
<dbReference type="EC" id="2.1.1.198" evidence="6"/>
<evidence type="ECO:0000313" key="11">
    <source>
        <dbReference type="Proteomes" id="UP000474718"/>
    </source>
</evidence>
<reference evidence="9" key="2">
    <citation type="submission" date="2016-11" db="EMBL/GenBank/DDBJ databases">
        <authorList>
            <person name="Varghese N."/>
            <person name="Submissions S."/>
        </authorList>
    </citation>
    <scope>NUCLEOTIDE SEQUENCE</scope>
    <source>
        <strain evidence="9">DSM 4029</strain>
    </source>
</reference>
<proteinExistence type="inferred from homology"/>
<comment type="caution">
    <text evidence="9">The sequence shown here is derived from an EMBL/GenBank/DDBJ whole genome shotgun (WGS) entry which is preliminary data.</text>
</comment>
<dbReference type="CDD" id="cd11648">
    <property type="entry name" value="RsmI"/>
    <property type="match status" value="1"/>
</dbReference>
<keyword evidence="4 6" id="KW-0808">Transferase</keyword>
<comment type="similarity">
    <text evidence="6">Belongs to the methyltransferase superfamily. RsmI family.</text>
</comment>
<dbReference type="RefSeq" id="WP_044993287.1">
    <property type="nucleotide sequence ID" value="NZ_FQVY01000007.1"/>
</dbReference>
<gene>
    <name evidence="6 8" type="primary">rsmI</name>
    <name evidence="8" type="ORF">GT747_13885</name>
    <name evidence="9" type="ORF">SAMN05444424_2942</name>
</gene>
<dbReference type="AlphaFoldDB" id="A0AAQ1MG05"/>
<comment type="subcellular location">
    <subcellularLocation>
        <location evidence="6">Cytoplasm</location>
    </subcellularLocation>
</comment>
<keyword evidence="2 6" id="KW-0698">rRNA processing</keyword>
<dbReference type="PANTHER" id="PTHR46111:SF1">
    <property type="entry name" value="RIBOSOMAL RNA SMALL SUBUNIT METHYLTRANSFERASE I"/>
    <property type="match status" value="1"/>
</dbReference>
<keyword evidence="5 6" id="KW-0949">S-adenosyl-L-methionine</keyword>
<reference evidence="10" key="1">
    <citation type="submission" date="2016-11" db="EMBL/GenBank/DDBJ databases">
        <authorList>
            <person name="Jaros S."/>
            <person name="Januszkiewicz K."/>
            <person name="Wedrychowicz H."/>
        </authorList>
    </citation>
    <scope>NUCLEOTIDE SEQUENCE [LARGE SCALE GENOMIC DNA]</scope>
    <source>
        <strain evidence="10">DSM 4029</strain>
    </source>
</reference>
<protein>
    <recommendedName>
        <fullName evidence="6">Ribosomal RNA small subunit methyltransferase I</fullName>
        <ecNumber evidence="6">2.1.1.198</ecNumber>
    </recommendedName>
    <alternativeName>
        <fullName evidence="6">16S rRNA 2'-O-ribose C1402 methyltransferase</fullName>
    </alternativeName>
    <alternativeName>
        <fullName evidence="6">rRNA (cytidine-2'-O-)-methyltransferase RsmI</fullName>
    </alternativeName>
</protein>